<protein>
    <submittedName>
        <fullName evidence="3">Fibrinogen C-terminal domain-containing protein</fullName>
    </submittedName>
</protein>
<feature type="domain" description="Fibrinogen C-terminal" evidence="2">
    <location>
        <begin position="77"/>
        <end position="289"/>
    </location>
</feature>
<dbReference type="PROSITE" id="PS51406">
    <property type="entry name" value="FIBRINOGEN_C_2"/>
    <property type="match status" value="1"/>
</dbReference>
<reference evidence="3" key="2">
    <citation type="submission" date="2020-05" db="UniProtKB">
        <authorList>
            <consortium name="EnsemblMetazoa"/>
        </authorList>
    </citation>
    <scope>IDENTIFICATION</scope>
    <source>
        <strain evidence="3">Ngousso</strain>
    </source>
</reference>
<dbReference type="CDD" id="cd00087">
    <property type="entry name" value="FReD"/>
    <property type="match status" value="1"/>
</dbReference>
<dbReference type="SUPFAM" id="SSF56496">
    <property type="entry name" value="Fibrinogen C-terminal domain-like"/>
    <property type="match status" value="1"/>
</dbReference>
<dbReference type="VEuPathDB" id="VectorBase:ACMO_005370"/>
<dbReference type="Proteomes" id="UP001105220">
    <property type="component" value="Unplaced"/>
</dbReference>
<dbReference type="VEuPathDB" id="VectorBase:ACON2_035682"/>
<dbReference type="GO" id="GO:0005615">
    <property type="term" value="C:extracellular space"/>
    <property type="evidence" value="ECO:0007669"/>
    <property type="project" value="TreeGrafter"/>
</dbReference>
<evidence type="ECO:0000313" key="4">
    <source>
        <dbReference type="Proteomes" id="UP001105220"/>
    </source>
</evidence>
<organism evidence="3 4">
    <name type="scientific">Anopheles coluzzii</name>
    <name type="common">African malaria mosquito</name>
    <dbReference type="NCBI Taxonomy" id="1518534"/>
    <lineage>
        <taxon>Eukaryota</taxon>
        <taxon>Metazoa</taxon>
        <taxon>Ecdysozoa</taxon>
        <taxon>Arthropoda</taxon>
        <taxon>Hexapoda</taxon>
        <taxon>Insecta</taxon>
        <taxon>Pterygota</taxon>
        <taxon>Neoptera</taxon>
        <taxon>Endopterygota</taxon>
        <taxon>Diptera</taxon>
        <taxon>Nematocera</taxon>
        <taxon>Culicoidea</taxon>
        <taxon>Culicidae</taxon>
        <taxon>Anophelinae</taxon>
        <taxon>Anopheles</taxon>
    </lineage>
</organism>
<dbReference type="InterPro" id="IPR014716">
    <property type="entry name" value="Fibrinogen_a/b/g_C_1"/>
</dbReference>
<sequence>KLALQAILSDRLQMTISQLGDMIGLNLTALQIQSNIAIKKVQETISQKMLHQQKLYEGLPATSKNDLARYMTISGLDFQSISFESCKENLSKRSGKYLIQPTENDEPFLGYCAQTAFGGGWLVIQYRYDGSVDFFRNWTEYRNGFGSMYREFWLGLEHLHRVTTARKHELMVELKDFDGNYIYARYDEFAIGSEDEQYPLTKLGSYTGTAGDALNYHKDMKFSTVDRDNDVSTTHCARYWKGAWWYKGCHNSNLNGIYKNSVEGENIVWNTYKRYWGLAYSRMMIRETK</sequence>
<name>A0A6E8W5G2_ANOCL</name>
<accession>A0A6E8W5G2</accession>
<keyword evidence="1" id="KW-1015">Disulfide bond</keyword>
<dbReference type="VEuPathDB" id="VectorBase:ACON012539"/>
<reference key="1">
    <citation type="journal article" date="2019" name="Genes (Basel)">
        <title>A High-Quality De novo Genome Assembly from a Single Mosquito Using PacBio Sequencing.</title>
        <authorList>
            <person name="Kingan S.B."/>
            <person name="Heaton H."/>
            <person name="Cudini J."/>
            <person name="Lambert C.C."/>
            <person name="Baybayan P."/>
            <person name="Galvin B.D."/>
            <person name="Durbin R."/>
            <person name="Korlach J."/>
            <person name="Lawniczak M.K.N."/>
        </authorList>
    </citation>
    <scope>NUCLEOTIDE SEQUENCE [LARGE SCALE GENOMIC DNA]</scope>
    <source>
        <strain>Mali-NIH</strain>
    </source>
</reference>
<dbReference type="PANTHER" id="PTHR19143">
    <property type="entry name" value="FIBRINOGEN/TENASCIN/ANGIOPOEITIN"/>
    <property type="match status" value="1"/>
</dbReference>
<dbReference type="Pfam" id="PF00147">
    <property type="entry name" value="Fibrinogen_C"/>
    <property type="match status" value="1"/>
</dbReference>
<dbReference type="PANTHER" id="PTHR19143:SF327">
    <property type="entry name" value="FI21813P1-RELATED"/>
    <property type="match status" value="1"/>
</dbReference>
<evidence type="ECO:0000313" key="3">
    <source>
        <dbReference type="EnsemblMetazoa" id="ACON012539-PA"/>
    </source>
</evidence>
<evidence type="ECO:0000256" key="1">
    <source>
        <dbReference type="ARBA" id="ARBA00023157"/>
    </source>
</evidence>
<evidence type="ECO:0000259" key="2">
    <source>
        <dbReference type="PROSITE" id="PS51406"/>
    </source>
</evidence>
<proteinExistence type="predicted"/>
<dbReference type="PROSITE" id="PS00514">
    <property type="entry name" value="FIBRINOGEN_C_1"/>
    <property type="match status" value="1"/>
</dbReference>
<dbReference type="InterPro" id="IPR002181">
    <property type="entry name" value="Fibrinogen_a/b/g_C_dom"/>
</dbReference>
<keyword evidence="4" id="KW-1185">Reference proteome</keyword>
<dbReference type="InterPro" id="IPR020837">
    <property type="entry name" value="Fibrinogen_CS"/>
</dbReference>
<dbReference type="InterPro" id="IPR050373">
    <property type="entry name" value="Fibrinogen_C-term_domain"/>
</dbReference>
<dbReference type="Gene3D" id="3.90.215.10">
    <property type="entry name" value="Gamma Fibrinogen, chain A, domain 1"/>
    <property type="match status" value="1"/>
</dbReference>
<dbReference type="InterPro" id="IPR036056">
    <property type="entry name" value="Fibrinogen-like_C"/>
</dbReference>
<dbReference type="SMART" id="SM00186">
    <property type="entry name" value="FBG"/>
    <property type="match status" value="1"/>
</dbReference>
<dbReference type="EnsemblMetazoa" id="ACON012539-RA">
    <property type="protein sequence ID" value="ACON012539-PA"/>
    <property type="gene ID" value="ACON012539"/>
</dbReference>
<dbReference type="AlphaFoldDB" id="A0A6E8W5G2"/>